<dbReference type="AlphaFoldDB" id="A0A8H7VHL9"/>
<dbReference type="EMBL" id="JAEPRB010000128">
    <property type="protein sequence ID" value="KAG2220835.1"/>
    <property type="molecule type" value="Genomic_DNA"/>
</dbReference>
<sequence length="260" mass="30471">MPYISEALRIDDNPRAQLFANLWKAVQQHDFTSGILSAREFIWDNEVKYGLKERGSFGDPIDVCECILGNHCINRFLEHVQFRTKAEVHKILPPTKNSLKAWITEDTQDKNKLRTKRAMFYLNDENFIEEDLSDWRLANLGDYWRKLLWTTRFSSTNHYLCNARSSSMLSLLLWRTDTRITILSGERNMGSYHELCGRVLATRSTGFHFESISTIPNGDVYEFDNITSSPKKVKRIDDKFKYTGLVIYRRLTPDQELQEK</sequence>
<organism evidence="1 2">
    <name type="scientific">Circinella minor</name>
    <dbReference type="NCBI Taxonomy" id="1195481"/>
    <lineage>
        <taxon>Eukaryota</taxon>
        <taxon>Fungi</taxon>
        <taxon>Fungi incertae sedis</taxon>
        <taxon>Mucoromycota</taxon>
        <taxon>Mucoromycotina</taxon>
        <taxon>Mucoromycetes</taxon>
        <taxon>Mucorales</taxon>
        <taxon>Lichtheimiaceae</taxon>
        <taxon>Circinella</taxon>
    </lineage>
</organism>
<evidence type="ECO:0000313" key="1">
    <source>
        <dbReference type="EMBL" id="KAG2220835.1"/>
    </source>
</evidence>
<protein>
    <submittedName>
        <fullName evidence="1">Uncharacterized protein</fullName>
    </submittedName>
</protein>
<keyword evidence="2" id="KW-1185">Reference proteome</keyword>
<comment type="caution">
    <text evidence="1">The sequence shown here is derived from an EMBL/GenBank/DDBJ whole genome shotgun (WGS) entry which is preliminary data.</text>
</comment>
<gene>
    <name evidence="1" type="ORF">INT45_004496</name>
</gene>
<evidence type="ECO:0000313" key="2">
    <source>
        <dbReference type="Proteomes" id="UP000646827"/>
    </source>
</evidence>
<accession>A0A8H7VHL9</accession>
<dbReference type="Proteomes" id="UP000646827">
    <property type="component" value="Unassembled WGS sequence"/>
</dbReference>
<name>A0A8H7VHL9_9FUNG</name>
<dbReference type="OrthoDB" id="10395602at2759"/>
<proteinExistence type="predicted"/>
<reference evidence="1 2" key="1">
    <citation type="submission" date="2020-12" db="EMBL/GenBank/DDBJ databases">
        <title>Metabolic potential, ecology and presence of endohyphal bacteria is reflected in genomic diversity of Mucoromycotina.</title>
        <authorList>
            <person name="Muszewska A."/>
            <person name="Okrasinska A."/>
            <person name="Steczkiewicz K."/>
            <person name="Drgas O."/>
            <person name="Orlowska M."/>
            <person name="Perlinska-Lenart U."/>
            <person name="Aleksandrzak-Piekarczyk T."/>
            <person name="Szatraj K."/>
            <person name="Zielenkiewicz U."/>
            <person name="Pilsyk S."/>
            <person name="Malc E."/>
            <person name="Mieczkowski P."/>
            <person name="Kruszewska J.S."/>
            <person name="Biernat P."/>
            <person name="Pawlowska J."/>
        </authorList>
    </citation>
    <scope>NUCLEOTIDE SEQUENCE [LARGE SCALE GENOMIC DNA]</scope>
    <source>
        <strain evidence="1 2">CBS 142.35</strain>
    </source>
</reference>